<dbReference type="PANTHER" id="PTHR21256:SF2">
    <property type="entry name" value="HISTIDINE BIOSYNTHESIS TRIFUNCTIONAL PROTEIN"/>
    <property type="match status" value="1"/>
</dbReference>
<keyword evidence="7" id="KW-0520">NAD</keyword>
<dbReference type="PROSITE" id="PS00611">
    <property type="entry name" value="HISOL_DEHYDROGENASE"/>
    <property type="match status" value="1"/>
</dbReference>
<comment type="similarity">
    <text evidence="1 5 10">Belongs to the histidinol dehydrogenase family.</text>
</comment>
<feature type="binding site" evidence="7">
    <location>
        <position position="201"/>
    </location>
    <ligand>
        <name>NAD(+)</name>
        <dbReference type="ChEBI" id="CHEBI:57540"/>
    </ligand>
</feature>
<dbReference type="InterPro" id="IPR016161">
    <property type="entry name" value="Ald_DH/histidinol_DH"/>
</dbReference>
<evidence type="ECO:0000256" key="3">
    <source>
        <dbReference type="ARBA" id="ARBA00022833"/>
    </source>
</evidence>
<dbReference type="RefSeq" id="WP_014450187.1">
    <property type="nucleotide sequence ID" value="NC_017094.1"/>
</dbReference>
<dbReference type="SUPFAM" id="SSF53720">
    <property type="entry name" value="ALDH-like"/>
    <property type="match status" value="1"/>
</dbReference>
<evidence type="ECO:0000256" key="2">
    <source>
        <dbReference type="ARBA" id="ARBA00022723"/>
    </source>
</evidence>
<dbReference type="GO" id="GO:0000105">
    <property type="term" value="P:L-histidine biosynthetic process"/>
    <property type="evidence" value="ECO:0007669"/>
    <property type="project" value="InterPro"/>
</dbReference>
<proteinExistence type="inferred from homology"/>
<dbReference type="HOGENOM" id="CLU_006732_3_3_0"/>
<name>I0IR04_LEPFC</name>
<accession>I0IR04</accession>
<dbReference type="FunFam" id="3.40.50.1980:FF:000001">
    <property type="entry name" value="Histidinol dehydrogenase"/>
    <property type="match status" value="1"/>
</dbReference>
<dbReference type="PRINTS" id="PR00083">
    <property type="entry name" value="HOLDHDRGNASE"/>
</dbReference>
<feature type="binding site" evidence="8">
    <location>
        <position position="272"/>
    </location>
    <ligand>
        <name>substrate</name>
    </ligand>
</feature>
<keyword evidence="12" id="KW-1185">Reference proteome</keyword>
<dbReference type="AlphaFoldDB" id="I0IR04"/>
<dbReference type="EMBL" id="AP012342">
    <property type="protein sequence ID" value="BAM07703.1"/>
    <property type="molecule type" value="Genomic_DNA"/>
</dbReference>
<dbReference type="STRING" id="1162668.LFE_2029"/>
<feature type="active site" description="Proton acceptor" evidence="6">
    <location>
        <position position="337"/>
    </location>
</feature>
<evidence type="ECO:0000256" key="4">
    <source>
        <dbReference type="ARBA" id="ARBA00023002"/>
    </source>
</evidence>
<dbReference type="InterPro" id="IPR012131">
    <property type="entry name" value="Hstdl_DH"/>
</dbReference>
<reference evidence="11 12" key="1">
    <citation type="journal article" date="2012" name="J. Bacteriol.">
        <title>Complete Genome Sequence of Leptospirillum ferrooxidans Strain C2-3, Isolated from a Fresh Volcanic Ash Deposit on the Island of Miyake, Japan.</title>
        <authorList>
            <person name="Fujimura R."/>
            <person name="Sato Y."/>
            <person name="Nishizawa T."/>
            <person name="Oshima K."/>
            <person name="Kim S.-W."/>
            <person name="Hattori M."/>
            <person name="Kamijo T."/>
            <person name="Ohta H."/>
        </authorList>
    </citation>
    <scope>NUCLEOTIDE SEQUENCE [LARGE SCALE GENOMIC DNA]</scope>
    <source>
        <strain evidence="11 12">C2-3</strain>
    </source>
</reference>
<dbReference type="InterPro" id="IPR022695">
    <property type="entry name" value="Histidinol_DH_monofunct"/>
</dbReference>
<evidence type="ECO:0000256" key="1">
    <source>
        <dbReference type="ARBA" id="ARBA00010178"/>
    </source>
</evidence>
<dbReference type="CDD" id="cd06572">
    <property type="entry name" value="Histidinol_dh"/>
    <property type="match status" value="1"/>
</dbReference>
<evidence type="ECO:0000256" key="10">
    <source>
        <dbReference type="RuleBase" id="RU004175"/>
    </source>
</evidence>
<dbReference type="Proteomes" id="UP000007382">
    <property type="component" value="Chromosome"/>
</dbReference>
<dbReference type="Pfam" id="PF00815">
    <property type="entry name" value="Histidinol_dh"/>
    <property type="match status" value="1"/>
</dbReference>
<feature type="binding site" evidence="9">
    <location>
        <position position="432"/>
    </location>
    <ligand>
        <name>Zn(2+)</name>
        <dbReference type="ChEBI" id="CHEBI:29105"/>
    </ligand>
</feature>
<organism evidence="11 12">
    <name type="scientific">Leptospirillum ferrooxidans (strain C2-3)</name>
    <dbReference type="NCBI Taxonomy" id="1162668"/>
    <lineage>
        <taxon>Bacteria</taxon>
        <taxon>Pseudomonadati</taxon>
        <taxon>Nitrospirota</taxon>
        <taxon>Nitrospiria</taxon>
        <taxon>Nitrospirales</taxon>
        <taxon>Nitrospiraceae</taxon>
        <taxon>Leptospirillum</taxon>
    </lineage>
</organism>
<feature type="binding site" evidence="9">
    <location>
        <position position="272"/>
    </location>
    <ligand>
        <name>Zn(2+)</name>
        <dbReference type="ChEBI" id="CHEBI:29105"/>
    </ligand>
</feature>
<feature type="binding site" evidence="8">
    <location>
        <position position="269"/>
    </location>
    <ligand>
        <name>substrate</name>
    </ligand>
</feature>
<dbReference type="NCBIfam" id="TIGR00069">
    <property type="entry name" value="hisD"/>
    <property type="match status" value="1"/>
</dbReference>
<evidence type="ECO:0000256" key="7">
    <source>
        <dbReference type="PIRSR" id="PIRSR000099-2"/>
    </source>
</evidence>
<dbReference type="GO" id="GO:0046872">
    <property type="term" value="F:metal ion binding"/>
    <property type="evidence" value="ECO:0007669"/>
    <property type="project" value="UniProtKB-KW"/>
</dbReference>
<comment type="cofactor">
    <cofactor evidence="9">
        <name>Zn(2+)</name>
        <dbReference type="ChEBI" id="CHEBI:29105"/>
    </cofactor>
    <text evidence="9">Binds 1 zinc ion per subunit.</text>
</comment>
<dbReference type="PANTHER" id="PTHR21256">
    <property type="entry name" value="HISTIDINOL DEHYDROGENASE HDH"/>
    <property type="match status" value="1"/>
</dbReference>
<dbReference type="GO" id="GO:0051287">
    <property type="term" value="F:NAD binding"/>
    <property type="evidence" value="ECO:0007669"/>
    <property type="project" value="InterPro"/>
</dbReference>
<evidence type="ECO:0000256" key="5">
    <source>
        <dbReference type="PIRNR" id="PIRNR000099"/>
    </source>
</evidence>
<evidence type="ECO:0000313" key="12">
    <source>
        <dbReference type="Proteomes" id="UP000007382"/>
    </source>
</evidence>
<feature type="binding site" evidence="8">
    <location>
        <position position="371"/>
    </location>
    <ligand>
        <name>substrate</name>
    </ligand>
</feature>
<keyword evidence="3 9" id="KW-0862">Zinc</keyword>
<dbReference type="Gene3D" id="3.40.50.1980">
    <property type="entry name" value="Nitrogenase molybdenum iron protein domain"/>
    <property type="match status" value="2"/>
</dbReference>
<feature type="active site" description="Proton acceptor" evidence="6">
    <location>
        <position position="338"/>
    </location>
</feature>
<gene>
    <name evidence="11" type="ordered locus">LFE_2029</name>
</gene>
<feature type="binding site" evidence="8">
    <location>
        <position position="338"/>
    </location>
    <ligand>
        <name>substrate</name>
    </ligand>
</feature>
<dbReference type="OrthoDB" id="9805269at2"/>
<keyword evidence="2 9" id="KW-0479">Metal-binding</keyword>
<evidence type="ECO:0000256" key="8">
    <source>
        <dbReference type="PIRSR" id="PIRSR000099-3"/>
    </source>
</evidence>
<dbReference type="InterPro" id="IPR001692">
    <property type="entry name" value="Histidinol_DH_CS"/>
</dbReference>
<dbReference type="PATRIC" id="fig|1162668.3.peg.2403"/>
<feature type="binding site" evidence="9">
    <location>
        <position position="269"/>
    </location>
    <ligand>
        <name>Zn(2+)</name>
        <dbReference type="ChEBI" id="CHEBI:29105"/>
    </ligand>
</feature>
<dbReference type="Gene3D" id="1.20.5.1300">
    <property type="match status" value="1"/>
</dbReference>
<keyword evidence="4 5" id="KW-0560">Oxidoreductase</keyword>
<protein>
    <submittedName>
        <fullName evidence="11">Putative histidinol dehydrogenase</fullName>
    </submittedName>
</protein>
<dbReference type="KEGG" id="lfc:LFE_2029"/>
<feature type="binding site" evidence="9">
    <location>
        <position position="371"/>
    </location>
    <ligand>
        <name>Zn(2+)</name>
        <dbReference type="ChEBI" id="CHEBI:29105"/>
    </ligand>
</feature>
<dbReference type="GO" id="GO:0005829">
    <property type="term" value="C:cytosol"/>
    <property type="evidence" value="ECO:0007669"/>
    <property type="project" value="TreeGrafter"/>
</dbReference>
<reference evidence="12" key="2">
    <citation type="submission" date="2012-03" db="EMBL/GenBank/DDBJ databases">
        <title>The complete genome sequence of the pioneer microbe on fresh volcanic deposit, Leptospirillum ferrooxidans strain C2-3.</title>
        <authorList>
            <person name="Fujimura R."/>
            <person name="Sato Y."/>
            <person name="Nishizawa T."/>
            <person name="Nanba K."/>
            <person name="Oshima K."/>
            <person name="Hattori M."/>
            <person name="Kamijo T."/>
            <person name="Ohta H."/>
        </authorList>
    </citation>
    <scope>NUCLEOTIDE SEQUENCE [LARGE SCALE GENOMIC DNA]</scope>
    <source>
        <strain evidence="12">C2-3</strain>
    </source>
</reference>
<feature type="binding site" evidence="8">
    <location>
        <position position="247"/>
    </location>
    <ligand>
        <name>substrate</name>
    </ligand>
</feature>
<dbReference type="PIRSF" id="PIRSF000099">
    <property type="entry name" value="Histidinol_dh"/>
    <property type="match status" value="1"/>
</dbReference>
<dbReference type="eggNOG" id="COG0141">
    <property type="taxonomic scope" value="Bacteria"/>
</dbReference>
<sequence length="448" mass="48142">MSDPSIFSANSRIFTPASPIEAENLLRPIFDRSEDADAQEVREAVREILYDVRTKGDAGVLKWASSLDGFSGDEKAFAIDPERLPVAWNSLPGNVREAFQEAKKRICDYHVSALSLLHDHLPSPGKAGFRLTPLERVGIYVPGGTAAYPSTVLMTALVAKVAGVKNIVGVTPARNGEVPPSILAAFHLSGVTEVIGIGGVQAIGALAFGTESVMRVDKIVGPGNRFVAEAKRQVFGLVDIDMIAGPTEVVIIADETANPRWVAADLLAQAEHDTRSSAILLTDSLVLAKETAREMDEMLGSLPRSAIATESISRYGYLMVVGGMDEALRLSDRIAPEHLELHVVQPMTLVPRLAHAGAIFIGESSAEVFGDYMYGPSHVLPTSGSARFSSPVSVETFMKRTSLIRGFGSPEEQESMVRMTALLARLEGLEGHARSALQRACLNDKETI</sequence>
<evidence type="ECO:0000313" key="11">
    <source>
        <dbReference type="EMBL" id="BAM07703.1"/>
    </source>
</evidence>
<feature type="binding site" evidence="7">
    <location>
        <position position="140"/>
    </location>
    <ligand>
        <name>NAD(+)</name>
        <dbReference type="ChEBI" id="CHEBI:57540"/>
    </ligand>
</feature>
<feature type="binding site" evidence="8">
    <location>
        <position position="427"/>
    </location>
    <ligand>
        <name>substrate</name>
    </ligand>
</feature>
<evidence type="ECO:0000256" key="6">
    <source>
        <dbReference type="PIRSR" id="PIRSR000099-1"/>
    </source>
</evidence>
<evidence type="ECO:0000256" key="9">
    <source>
        <dbReference type="PIRSR" id="PIRSR000099-4"/>
    </source>
</evidence>
<dbReference type="GO" id="GO:0004399">
    <property type="term" value="F:histidinol dehydrogenase activity"/>
    <property type="evidence" value="ECO:0007669"/>
    <property type="project" value="InterPro"/>
</dbReference>
<feature type="binding site" evidence="7">
    <location>
        <position position="224"/>
    </location>
    <ligand>
        <name>NAD(+)</name>
        <dbReference type="ChEBI" id="CHEBI:57540"/>
    </ligand>
</feature>
<feature type="binding site" evidence="8">
    <location>
        <position position="432"/>
    </location>
    <ligand>
        <name>substrate</name>
    </ligand>
</feature>